<protein>
    <recommendedName>
        <fullName evidence="11">Dynein axonemal light chain 1</fullName>
    </recommendedName>
</protein>
<dbReference type="Proteomes" id="UP000466442">
    <property type="component" value="Unassembled WGS sequence"/>
</dbReference>
<comment type="subcellular location">
    <subcellularLocation>
        <location evidence="1">Cytoplasm</location>
        <location evidence="1">Cytoskeleton</location>
        <location evidence="1">Cilium axoneme</location>
    </subcellularLocation>
</comment>
<sequence>MTEKSSTVKDAIREWEQTSGEKAVAAKELDFQFFYPPISVMDNSLLSLDKCEKLYLSTNVIGKIQNLQNMKSLTVLSLARNSITSISGLEPVAGTLVELYLSYNHINNLKGINVMTKLKTLYMNNNALRDINEVLRINDLPFIEDVAFIGNPVSERMEEQEWQQIMYKKVPTLKRLDGAFRTY</sequence>
<comment type="caution">
    <text evidence="12">The sequence shown here is derived from an EMBL/GenBank/DDBJ whole genome shotgun (WGS) entry which is preliminary data.</text>
</comment>
<dbReference type="InterPro" id="IPR032675">
    <property type="entry name" value="LRR_dom_sf"/>
</dbReference>
<dbReference type="GO" id="GO:0005874">
    <property type="term" value="C:microtubule"/>
    <property type="evidence" value="ECO:0007669"/>
    <property type="project" value="UniProtKB-KW"/>
</dbReference>
<dbReference type="EMBL" id="WIXP02000003">
    <property type="protein sequence ID" value="KAF6213616.1"/>
    <property type="molecule type" value="Genomic_DNA"/>
</dbReference>
<name>A0A6A4K454_APOLU</name>
<dbReference type="Pfam" id="PF14580">
    <property type="entry name" value="LRR_9"/>
    <property type="match status" value="1"/>
</dbReference>
<evidence type="ECO:0000256" key="1">
    <source>
        <dbReference type="ARBA" id="ARBA00004430"/>
    </source>
</evidence>
<keyword evidence="2" id="KW-0963">Cytoplasm</keyword>
<keyword evidence="3" id="KW-0433">Leucine-rich repeat</keyword>
<dbReference type="FunFam" id="3.80.10.10:FF:000049">
    <property type="entry name" value="Dynein light chain 1"/>
    <property type="match status" value="1"/>
</dbReference>
<dbReference type="Gene3D" id="3.80.10.10">
    <property type="entry name" value="Ribonuclease Inhibitor"/>
    <property type="match status" value="1"/>
</dbReference>
<dbReference type="SUPFAM" id="SSF52058">
    <property type="entry name" value="L domain-like"/>
    <property type="match status" value="1"/>
</dbReference>
<dbReference type="InterPro" id="IPR001611">
    <property type="entry name" value="Leu-rich_rpt"/>
</dbReference>
<comment type="similarity">
    <text evidence="10">Belongs to the dynein light chain LC1-type family.</text>
</comment>
<dbReference type="GO" id="GO:0043014">
    <property type="term" value="F:alpha-tubulin binding"/>
    <property type="evidence" value="ECO:0007669"/>
    <property type="project" value="TreeGrafter"/>
</dbReference>
<dbReference type="PANTHER" id="PTHR15454:SF73">
    <property type="entry name" value="DYNEIN AXONEMAL LIGHT CHAIN 1"/>
    <property type="match status" value="1"/>
</dbReference>
<dbReference type="OrthoDB" id="266138at2759"/>
<dbReference type="GO" id="GO:0030286">
    <property type="term" value="C:dynein complex"/>
    <property type="evidence" value="ECO:0007669"/>
    <property type="project" value="UniProtKB-KW"/>
</dbReference>
<keyword evidence="8" id="KW-0206">Cytoskeleton</keyword>
<keyword evidence="6" id="KW-0243">Dynein</keyword>
<evidence type="ECO:0000256" key="6">
    <source>
        <dbReference type="ARBA" id="ARBA00023017"/>
    </source>
</evidence>
<evidence type="ECO:0000256" key="7">
    <source>
        <dbReference type="ARBA" id="ARBA00023175"/>
    </source>
</evidence>
<evidence type="ECO:0000313" key="12">
    <source>
        <dbReference type="EMBL" id="KAF6213616.1"/>
    </source>
</evidence>
<dbReference type="PANTHER" id="PTHR15454">
    <property type="entry name" value="NISCHARIN RELATED"/>
    <property type="match status" value="1"/>
</dbReference>
<evidence type="ECO:0000256" key="2">
    <source>
        <dbReference type="ARBA" id="ARBA00022490"/>
    </source>
</evidence>
<dbReference type="AlphaFoldDB" id="A0A6A4K454"/>
<gene>
    <name evidence="12" type="ORF">GE061_011337</name>
</gene>
<dbReference type="PROSITE" id="PS51450">
    <property type="entry name" value="LRR"/>
    <property type="match status" value="2"/>
</dbReference>
<keyword evidence="4" id="KW-0493">Microtubule</keyword>
<evidence type="ECO:0000256" key="8">
    <source>
        <dbReference type="ARBA" id="ARBA00023212"/>
    </source>
</evidence>
<organism evidence="12 13">
    <name type="scientific">Apolygus lucorum</name>
    <name type="common">Small green plant bug</name>
    <name type="synonym">Lygocoris lucorum</name>
    <dbReference type="NCBI Taxonomy" id="248454"/>
    <lineage>
        <taxon>Eukaryota</taxon>
        <taxon>Metazoa</taxon>
        <taxon>Ecdysozoa</taxon>
        <taxon>Arthropoda</taxon>
        <taxon>Hexapoda</taxon>
        <taxon>Insecta</taxon>
        <taxon>Pterygota</taxon>
        <taxon>Neoptera</taxon>
        <taxon>Paraneoptera</taxon>
        <taxon>Hemiptera</taxon>
        <taxon>Heteroptera</taxon>
        <taxon>Panheteroptera</taxon>
        <taxon>Cimicomorpha</taxon>
        <taxon>Miridae</taxon>
        <taxon>Mirini</taxon>
        <taxon>Apolygus</taxon>
    </lineage>
</organism>
<dbReference type="GO" id="GO:0005930">
    <property type="term" value="C:axoneme"/>
    <property type="evidence" value="ECO:0007669"/>
    <property type="project" value="UniProtKB-SubCell"/>
</dbReference>
<evidence type="ECO:0000256" key="3">
    <source>
        <dbReference type="ARBA" id="ARBA00022614"/>
    </source>
</evidence>
<reference evidence="12" key="1">
    <citation type="journal article" date="2021" name="Mol. Ecol. Resour.">
        <title>Apolygus lucorum genome provides insights into omnivorousness and mesophyll feeding.</title>
        <authorList>
            <person name="Liu Y."/>
            <person name="Liu H."/>
            <person name="Wang H."/>
            <person name="Huang T."/>
            <person name="Liu B."/>
            <person name="Yang B."/>
            <person name="Yin L."/>
            <person name="Li B."/>
            <person name="Zhang Y."/>
            <person name="Zhang S."/>
            <person name="Jiang F."/>
            <person name="Zhang X."/>
            <person name="Ren Y."/>
            <person name="Wang B."/>
            <person name="Wang S."/>
            <person name="Lu Y."/>
            <person name="Wu K."/>
            <person name="Fan W."/>
            <person name="Wang G."/>
        </authorList>
    </citation>
    <scope>NUCLEOTIDE SEQUENCE</scope>
    <source>
        <strain evidence="12">12Hb</strain>
    </source>
</reference>
<keyword evidence="13" id="KW-1185">Reference proteome</keyword>
<evidence type="ECO:0000256" key="9">
    <source>
        <dbReference type="ARBA" id="ARBA00023273"/>
    </source>
</evidence>
<evidence type="ECO:0000256" key="5">
    <source>
        <dbReference type="ARBA" id="ARBA00022737"/>
    </source>
</evidence>
<keyword evidence="5" id="KW-0677">Repeat</keyword>
<dbReference type="GO" id="GO:0045504">
    <property type="term" value="F:dynein heavy chain binding"/>
    <property type="evidence" value="ECO:0007669"/>
    <property type="project" value="TreeGrafter"/>
</dbReference>
<keyword evidence="7" id="KW-0505">Motor protein</keyword>
<evidence type="ECO:0000256" key="11">
    <source>
        <dbReference type="ARBA" id="ARBA00049760"/>
    </source>
</evidence>
<keyword evidence="9" id="KW-0966">Cell projection</keyword>
<evidence type="ECO:0000313" key="13">
    <source>
        <dbReference type="Proteomes" id="UP000466442"/>
    </source>
</evidence>
<evidence type="ECO:0000256" key="4">
    <source>
        <dbReference type="ARBA" id="ARBA00022701"/>
    </source>
</evidence>
<evidence type="ECO:0000256" key="10">
    <source>
        <dbReference type="ARBA" id="ARBA00049659"/>
    </source>
</evidence>
<accession>A0A6A4K454</accession>
<proteinExistence type="inferred from homology"/>
<dbReference type="GO" id="GO:0036158">
    <property type="term" value="P:outer dynein arm assembly"/>
    <property type="evidence" value="ECO:0007669"/>
    <property type="project" value="TreeGrafter"/>
</dbReference>
<dbReference type="SMART" id="SM00365">
    <property type="entry name" value="LRR_SD22"/>
    <property type="match status" value="4"/>
</dbReference>